<dbReference type="STRING" id="578462.A0A0L0RYN6"/>
<dbReference type="OrthoDB" id="426386at2759"/>
<dbReference type="eggNOG" id="KOG4526">
    <property type="taxonomic scope" value="Eukaryota"/>
</dbReference>
<name>A0A0L0RYN6_ALLM3</name>
<feature type="compositionally biased region" description="Low complexity" evidence="1">
    <location>
        <begin position="99"/>
        <end position="124"/>
    </location>
</feature>
<protein>
    <recommendedName>
        <fullName evidence="2">DUF1279 domain-containing protein</fullName>
    </recommendedName>
</protein>
<keyword evidence="4" id="KW-1185">Reference proteome</keyword>
<dbReference type="AlphaFoldDB" id="A0A0L0RYN6"/>
<dbReference type="PANTHER" id="PTHR21377:SF0">
    <property type="entry name" value="PROTEIN FAM210B, MITOCHONDRIAL"/>
    <property type="match status" value="1"/>
</dbReference>
<dbReference type="PANTHER" id="PTHR21377">
    <property type="entry name" value="PROTEIN FAM210B, MITOCHONDRIAL"/>
    <property type="match status" value="1"/>
</dbReference>
<evidence type="ECO:0000313" key="3">
    <source>
        <dbReference type="EMBL" id="KNE55199.1"/>
    </source>
</evidence>
<dbReference type="GO" id="GO:0005739">
    <property type="term" value="C:mitochondrion"/>
    <property type="evidence" value="ECO:0007669"/>
    <property type="project" value="TreeGrafter"/>
</dbReference>
<accession>A0A0L0RYN6</accession>
<dbReference type="Proteomes" id="UP000054350">
    <property type="component" value="Unassembled WGS sequence"/>
</dbReference>
<evidence type="ECO:0000259" key="2">
    <source>
        <dbReference type="Pfam" id="PF06916"/>
    </source>
</evidence>
<organism evidence="3 4">
    <name type="scientific">Allomyces macrogynus (strain ATCC 38327)</name>
    <name type="common">Allomyces javanicus var. macrogynus</name>
    <dbReference type="NCBI Taxonomy" id="578462"/>
    <lineage>
        <taxon>Eukaryota</taxon>
        <taxon>Fungi</taxon>
        <taxon>Fungi incertae sedis</taxon>
        <taxon>Blastocladiomycota</taxon>
        <taxon>Blastocladiomycetes</taxon>
        <taxon>Blastocladiales</taxon>
        <taxon>Blastocladiaceae</taxon>
        <taxon>Allomyces</taxon>
    </lineage>
</organism>
<dbReference type="EMBL" id="GG745329">
    <property type="protein sequence ID" value="KNE55199.1"/>
    <property type="molecule type" value="Genomic_DNA"/>
</dbReference>
<proteinExistence type="predicted"/>
<gene>
    <name evidence="3" type="ORF">AMAG_01115</name>
</gene>
<dbReference type="InterPro" id="IPR009688">
    <property type="entry name" value="FAM210A/B-like_dom"/>
</dbReference>
<evidence type="ECO:0000256" key="1">
    <source>
        <dbReference type="SAM" id="MobiDB-lite"/>
    </source>
</evidence>
<sequence length="318" mass="33322">MAAPLALLPSLRTAVTMTGPTVRLPRIFVAAVSRAPPARAPSTNAHAPLRFFSHHLARRAPGSVPLSVTSAVLRTTTRRAKSVLKTTNPSAAVKRKPGTAAAKAAQAPAADASASAAATTTPAKKPSKLRQLFKDYGRPAFFVYMAISTIDLSLSFVAVYSGVDVEKLVDTAKAYLTQWGLWEFAVDQDDVDELHGLNHPDGEVSAPAAPATTNGKNQSLLTTFLIAYAFHKLLLPIRVPITVAVTPAVVRYLRRWGWLKDVGAVARAAQAGAAAAATKEGAKKAAGGILGLLALSGRVAVAASLDERVVPLKDADRA</sequence>
<dbReference type="OMA" id="GEWDGHA"/>
<evidence type="ECO:0000313" key="4">
    <source>
        <dbReference type="Proteomes" id="UP000054350"/>
    </source>
</evidence>
<reference evidence="4" key="2">
    <citation type="submission" date="2009-11" db="EMBL/GenBank/DDBJ databases">
        <title>The Genome Sequence of Allomyces macrogynus strain ATCC 38327.</title>
        <authorList>
            <consortium name="The Broad Institute Genome Sequencing Platform"/>
            <person name="Russ C."/>
            <person name="Cuomo C."/>
            <person name="Shea T."/>
            <person name="Young S.K."/>
            <person name="Zeng Q."/>
            <person name="Koehrsen M."/>
            <person name="Haas B."/>
            <person name="Borodovsky M."/>
            <person name="Guigo R."/>
            <person name="Alvarado L."/>
            <person name="Berlin A."/>
            <person name="Borenstein D."/>
            <person name="Chen Z."/>
            <person name="Engels R."/>
            <person name="Freedman E."/>
            <person name="Gellesch M."/>
            <person name="Goldberg J."/>
            <person name="Griggs A."/>
            <person name="Gujja S."/>
            <person name="Heiman D."/>
            <person name="Hepburn T."/>
            <person name="Howarth C."/>
            <person name="Jen D."/>
            <person name="Larson L."/>
            <person name="Lewis B."/>
            <person name="Mehta T."/>
            <person name="Park D."/>
            <person name="Pearson M."/>
            <person name="Roberts A."/>
            <person name="Saif S."/>
            <person name="Shenoy N."/>
            <person name="Sisk P."/>
            <person name="Stolte C."/>
            <person name="Sykes S."/>
            <person name="Walk T."/>
            <person name="White J."/>
            <person name="Yandava C."/>
            <person name="Burger G."/>
            <person name="Gray M.W."/>
            <person name="Holland P.W.H."/>
            <person name="King N."/>
            <person name="Lang F.B.F."/>
            <person name="Roger A.J."/>
            <person name="Ruiz-Trillo I."/>
            <person name="Lander E."/>
            <person name="Nusbaum C."/>
        </authorList>
    </citation>
    <scope>NUCLEOTIDE SEQUENCE [LARGE SCALE GENOMIC DNA]</scope>
    <source>
        <strain evidence="4">ATCC 38327</strain>
    </source>
</reference>
<feature type="domain" description="DUF1279" evidence="2">
    <location>
        <begin position="128"/>
        <end position="247"/>
    </location>
</feature>
<reference evidence="3 4" key="1">
    <citation type="submission" date="2009-11" db="EMBL/GenBank/DDBJ databases">
        <title>Annotation of Allomyces macrogynus ATCC 38327.</title>
        <authorList>
            <consortium name="The Broad Institute Genome Sequencing Platform"/>
            <person name="Russ C."/>
            <person name="Cuomo C."/>
            <person name="Burger G."/>
            <person name="Gray M.W."/>
            <person name="Holland P.W.H."/>
            <person name="King N."/>
            <person name="Lang F.B.F."/>
            <person name="Roger A.J."/>
            <person name="Ruiz-Trillo I."/>
            <person name="Young S.K."/>
            <person name="Zeng Q."/>
            <person name="Gargeya S."/>
            <person name="Fitzgerald M."/>
            <person name="Haas B."/>
            <person name="Abouelleil A."/>
            <person name="Alvarado L."/>
            <person name="Arachchi H.M."/>
            <person name="Berlin A."/>
            <person name="Chapman S.B."/>
            <person name="Gearin G."/>
            <person name="Goldberg J."/>
            <person name="Griggs A."/>
            <person name="Gujja S."/>
            <person name="Hansen M."/>
            <person name="Heiman D."/>
            <person name="Howarth C."/>
            <person name="Larimer J."/>
            <person name="Lui A."/>
            <person name="MacDonald P.J.P."/>
            <person name="McCowen C."/>
            <person name="Montmayeur A."/>
            <person name="Murphy C."/>
            <person name="Neiman D."/>
            <person name="Pearson M."/>
            <person name="Priest M."/>
            <person name="Roberts A."/>
            <person name="Saif S."/>
            <person name="Shea T."/>
            <person name="Sisk P."/>
            <person name="Stolte C."/>
            <person name="Sykes S."/>
            <person name="Wortman J."/>
            <person name="Nusbaum C."/>
            <person name="Birren B."/>
        </authorList>
    </citation>
    <scope>NUCLEOTIDE SEQUENCE [LARGE SCALE GENOMIC DNA]</scope>
    <source>
        <strain evidence="3 4">ATCC 38327</strain>
    </source>
</reference>
<feature type="region of interest" description="Disordered" evidence="1">
    <location>
        <begin position="83"/>
        <end position="124"/>
    </location>
</feature>
<dbReference type="VEuPathDB" id="FungiDB:AMAG_01115"/>
<dbReference type="Pfam" id="PF06916">
    <property type="entry name" value="FAM210A-B_dom"/>
    <property type="match status" value="1"/>
</dbReference>
<dbReference type="InterPro" id="IPR045866">
    <property type="entry name" value="FAM210A/B-like"/>
</dbReference>